<dbReference type="InterPro" id="IPR035979">
    <property type="entry name" value="RBD_domain_sf"/>
</dbReference>
<evidence type="ECO:0008006" key="3">
    <source>
        <dbReference type="Google" id="ProtNLM"/>
    </source>
</evidence>
<organism evidence="1 2">
    <name type="scientific">Phaseolus vulgaris</name>
    <name type="common">Kidney bean</name>
    <name type="synonym">French bean</name>
    <dbReference type="NCBI Taxonomy" id="3885"/>
    <lineage>
        <taxon>Eukaryota</taxon>
        <taxon>Viridiplantae</taxon>
        <taxon>Streptophyta</taxon>
        <taxon>Embryophyta</taxon>
        <taxon>Tracheophyta</taxon>
        <taxon>Spermatophyta</taxon>
        <taxon>Magnoliopsida</taxon>
        <taxon>eudicotyledons</taxon>
        <taxon>Gunneridae</taxon>
        <taxon>Pentapetalae</taxon>
        <taxon>rosids</taxon>
        <taxon>fabids</taxon>
        <taxon>Fabales</taxon>
        <taxon>Fabaceae</taxon>
        <taxon>Papilionoideae</taxon>
        <taxon>50 kb inversion clade</taxon>
        <taxon>NPAAA clade</taxon>
        <taxon>indigoferoid/millettioid clade</taxon>
        <taxon>Phaseoleae</taxon>
        <taxon>Phaseolus</taxon>
    </lineage>
</organism>
<dbReference type="Proteomes" id="UP000000226">
    <property type="component" value="Chromosome 4"/>
</dbReference>
<reference evidence="2" key="1">
    <citation type="journal article" date="2014" name="Nat. Genet.">
        <title>A reference genome for common bean and genome-wide analysis of dual domestications.</title>
        <authorList>
            <person name="Schmutz J."/>
            <person name="McClean P.E."/>
            <person name="Mamidi S."/>
            <person name="Wu G.A."/>
            <person name="Cannon S.B."/>
            <person name="Grimwood J."/>
            <person name="Jenkins J."/>
            <person name="Shu S."/>
            <person name="Song Q."/>
            <person name="Chavarro C."/>
            <person name="Torres-Torres M."/>
            <person name="Geffroy V."/>
            <person name="Moghaddam S.M."/>
            <person name="Gao D."/>
            <person name="Abernathy B."/>
            <person name="Barry K."/>
            <person name="Blair M."/>
            <person name="Brick M.A."/>
            <person name="Chovatia M."/>
            <person name="Gepts P."/>
            <person name="Goodstein D.M."/>
            <person name="Gonzales M."/>
            <person name="Hellsten U."/>
            <person name="Hyten D.L."/>
            <person name="Jia G."/>
            <person name="Kelly J.D."/>
            <person name="Kudrna D."/>
            <person name="Lee R."/>
            <person name="Richard M.M."/>
            <person name="Miklas P.N."/>
            <person name="Osorno J.M."/>
            <person name="Rodrigues J."/>
            <person name="Thareau V."/>
            <person name="Urrea C.A."/>
            <person name="Wang M."/>
            <person name="Yu Y."/>
            <person name="Zhang M."/>
            <person name="Wing R.A."/>
            <person name="Cregan P.B."/>
            <person name="Rokhsar D.S."/>
            <person name="Jackson S.A."/>
        </authorList>
    </citation>
    <scope>NUCLEOTIDE SEQUENCE [LARGE SCALE GENOMIC DNA]</scope>
    <source>
        <strain evidence="2">cv. G19833</strain>
    </source>
</reference>
<sequence length="237" mass="27769">MKTDRRGRRFIFVRFFDVGNAERLKKELDAINIGNQKIHLNFARFRRTKADANHRRYTKNQRNNRGHILRANSGEVWKGMELNSEVCYTEWLDKCLVGKVSEYTSSLGNIQENLIMKGMGSLKTSYLGDNMVLIYSDEKYTFEKMIEENRVWLESVFDSIVPWCWGLPVSLWNEECIRKIVSTDGKFISIDQNSISIINLEYLKVQMTTSLGHKIDFIHDVKINGTIYHVVVWDEMI</sequence>
<accession>V7C2P3</accession>
<keyword evidence="2" id="KW-1185">Reference proteome</keyword>
<proteinExistence type="predicted"/>
<evidence type="ECO:0000313" key="2">
    <source>
        <dbReference type="Proteomes" id="UP000000226"/>
    </source>
</evidence>
<name>V7C2P3_PHAVU</name>
<protein>
    <recommendedName>
        <fullName evidence="3">DUF4283 domain-containing protein</fullName>
    </recommendedName>
</protein>
<dbReference type="Gramene" id="ESW24419">
    <property type="protein sequence ID" value="ESW24419"/>
    <property type="gene ID" value="PHAVU_004G129200g"/>
</dbReference>
<dbReference type="AlphaFoldDB" id="V7C2P3"/>
<gene>
    <name evidence="1" type="ORF">PHAVU_004G129200g</name>
</gene>
<dbReference type="Gene3D" id="3.30.70.330">
    <property type="match status" value="1"/>
</dbReference>
<dbReference type="InterPro" id="IPR012677">
    <property type="entry name" value="Nucleotide-bd_a/b_plait_sf"/>
</dbReference>
<dbReference type="SUPFAM" id="SSF54928">
    <property type="entry name" value="RNA-binding domain, RBD"/>
    <property type="match status" value="1"/>
</dbReference>
<dbReference type="EMBL" id="CM002291">
    <property type="protein sequence ID" value="ESW24419.1"/>
    <property type="molecule type" value="Genomic_DNA"/>
</dbReference>
<evidence type="ECO:0000313" key="1">
    <source>
        <dbReference type="EMBL" id="ESW24419.1"/>
    </source>
</evidence>
<dbReference type="GO" id="GO:0003676">
    <property type="term" value="F:nucleic acid binding"/>
    <property type="evidence" value="ECO:0007669"/>
    <property type="project" value="InterPro"/>
</dbReference>